<keyword evidence="5" id="KW-0819">tRNA processing</keyword>
<dbReference type="PANTHER" id="PTHR31283">
    <property type="entry name" value="EKC/KEOPS COMPLEX SUBUNIT PCC1 FAMILY MEMBER"/>
    <property type="match status" value="1"/>
</dbReference>
<dbReference type="Gene3D" id="3.30.310.50">
    <property type="entry name" value="Alpha-D-phosphohexomutase, C-terminal domain"/>
    <property type="match status" value="1"/>
</dbReference>
<dbReference type="InterPro" id="IPR015419">
    <property type="entry name" value="CTAG/Pcc1"/>
</dbReference>
<gene>
    <name evidence="9" type="ORF">AM593_09531</name>
</gene>
<protein>
    <recommendedName>
        <fullName evidence="8">L antigen family member 3</fullName>
    </recommendedName>
</protein>
<evidence type="ECO:0000256" key="2">
    <source>
        <dbReference type="ARBA" id="ARBA00004496"/>
    </source>
</evidence>
<dbReference type="GO" id="GO:0005634">
    <property type="term" value="C:nucleus"/>
    <property type="evidence" value="ECO:0007669"/>
    <property type="project" value="UniProtKB-SubCell"/>
</dbReference>
<dbReference type="Pfam" id="PF09341">
    <property type="entry name" value="Pcc1"/>
    <property type="match status" value="1"/>
</dbReference>
<dbReference type="PANTHER" id="PTHR31283:SF5">
    <property type="entry name" value="EKC_KEOPS COMPLEX SUBUNIT LAGE3"/>
    <property type="match status" value="1"/>
</dbReference>
<reference evidence="9 10" key="1">
    <citation type="journal article" date="2016" name="PLoS ONE">
        <title>A First Insight into the Genome of the Filter-Feeder Mussel Mytilus galloprovincialis.</title>
        <authorList>
            <person name="Murgarella M."/>
            <person name="Puiu D."/>
            <person name="Novoa B."/>
            <person name="Figueras A."/>
            <person name="Posada D."/>
            <person name="Canchaya C."/>
        </authorList>
    </citation>
    <scope>NUCLEOTIDE SEQUENCE [LARGE SCALE GENOMIC DNA]</scope>
    <source>
        <tissue evidence="9">Muscle</tissue>
    </source>
</reference>
<dbReference type="AlphaFoldDB" id="A0A3L5TRZ4"/>
<dbReference type="Proteomes" id="UP000266721">
    <property type="component" value="Unassembled WGS sequence"/>
</dbReference>
<dbReference type="GO" id="GO:0005737">
    <property type="term" value="C:cytoplasm"/>
    <property type="evidence" value="ECO:0007669"/>
    <property type="project" value="UniProtKB-SubCell"/>
</dbReference>
<keyword evidence="6" id="KW-0539">Nucleus</keyword>
<dbReference type="SMR" id="A0A3L5TRZ4"/>
<accession>A0A3L5TRZ4</accession>
<dbReference type="GO" id="GO:0070525">
    <property type="term" value="P:tRNA threonylcarbamoyladenosine metabolic process"/>
    <property type="evidence" value="ECO:0007669"/>
    <property type="project" value="TreeGrafter"/>
</dbReference>
<keyword evidence="4" id="KW-0963">Cytoplasm</keyword>
<sequence length="89" mass="10104">MCGNTEKMKMDLTVPLSTEKEAEIVYRTLSVDKEPKRGGVTRNICLEGSHLNVHFEAAEAKMMRVSVNNFFDHFNLVVQTMEQFGPPKT</sequence>
<dbReference type="EMBL" id="KV587457">
    <property type="protein sequence ID" value="OPL32703.1"/>
    <property type="molecule type" value="Genomic_DNA"/>
</dbReference>
<comment type="subcellular location">
    <subcellularLocation>
        <location evidence="2">Cytoplasm</location>
    </subcellularLocation>
    <subcellularLocation>
        <location evidence="1">Nucleus</location>
    </subcellularLocation>
</comment>
<keyword evidence="10" id="KW-1185">Reference proteome</keyword>
<organism evidence="9 10">
    <name type="scientific">Mytilus galloprovincialis</name>
    <name type="common">Mediterranean mussel</name>
    <dbReference type="NCBI Taxonomy" id="29158"/>
    <lineage>
        <taxon>Eukaryota</taxon>
        <taxon>Metazoa</taxon>
        <taxon>Spiralia</taxon>
        <taxon>Lophotrochozoa</taxon>
        <taxon>Mollusca</taxon>
        <taxon>Bivalvia</taxon>
        <taxon>Autobranchia</taxon>
        <taxon>Pteriomorphia</taxon>
        <taxon>Mytilida</taxon>
        <taxon>Mytiloidea</taxon>
        <taxon>Mytilidae</taxon>
        <taxon>Mytilinae</taxon>
        <taxon>Mytilus</taxon>
    </lineage>
</organism>
<evidence type="ECO:0000256" key="7">
    <source>
        <dbReference type="ARBA" id="ARBA00053047"/>
    </source>
</evidence>
<comment type="function">
    <text evidence="7">Component of the EKC/KEOPS complex that is required for the formation of a threonylcarbamoyl group on adenosine at position 37 (t(6)A37) in tRNAs that read codons beginning with adenine. The complex is probably involved in the transfer of the threonylcarbamoyl moiety of threonylcarbamoyl-AMP (TC-AMP) to the N6 group of A37. LAGE3 functions as a dimerization module for the complex.</text>
</comment>
<evidence type="ECO:0000256" key="1">
    <source>
        <dbReference type="ARBA" id="ARBA00004123"/>
    </source>
</evidence>
<dbReference type="GO" id="GO:0000408">
    <property type="term" value="C:EKC/KEOPS complex"/>
    <property type="evidence" value="ECO:0007669"/>
    <property type="project" value="TreeGrafter"/>
</dbReference>
<evidence type="ECO:0000256" key="6">
    <source>
        <dbReference type="ARBA" id="ARBA00023242"/>
    </source>
</evidence>
<dbReference type="FunFam" id="3.30.310.50:FF:000005">
    <property type="entry name" value="L antigen family member 3"/>
    <property type="match status" value="1"/>
</dbReference>
<comment type="caution">
    <text evidence="9">The sequence shown here is derived from an EMBL/GenBank/DDBJ whole genome shotgun (WGS) entry which is preliminary data.</text>
</comment>
<name>A0A3L5TRZ4_MYTGA</name>
<evidence type="ECO:0000256" key="3">
    <source>
        <dbReference type="ARBA" id="ARBA00007073"/>
    </source>
</evidence>
<comment type="similarity">
    <text evidence="3">Belongs to the CTAG/PCC1 family.</text>
</comment>
<evidence type="ECO:0000256" key="8">
    <source>
        <dbReference type="ARBA" id="ARBA00076355"/>
    </source>
</evidence>
<feature type="non-terminal residue" evidence="9">
    <location>
        <position position="1"/>
    </location>
</feature>
<evidence type="ECO:0000256" key="5">
    <source>
        <dbReference type="ARBA" id="ARBA00022694"/>
    </source>
</evidence>
<proteinExistence type="inferred from homology"/>
<evidence type="ECO:0000313" key="10">
    <source>
        <dbReference type="Proteomes" id="UP000266721"/>
    </source>
</evidence>
<dbReference type="GO" id="GO:0008033">
    <property type="term" value="P:tRNA processing"/>
    <property type="evidence" value="ECO:0007669"/>
    <property type="project" value="UniProtKB-KW"/>
</dbReference>
<evidence type="ECO:0000313" key="9">
    <source>
        <dbReference type="EMBL" id="OPL32703.1"/>
    </source>
</evidence>
<evidence type="ECO:0000256" key="4">
    <source>
        <dbReference type="ARBA" id="ARBA00022490"/>
    </source>
</evidence>